<feature type="transmembrane region" description="Helical" evidence="8">
    <location>
        <begin position="245"/>
        <end position="261"/>
    </location>
</feature>
<keyword evidence="5 8" id="KW-0472">Membrane</keyword>
<keyword evidence="2" id="KW-1003">Cell membrane</keyword>
<dbReference type="Proteomes" id="UP001652621">
    <property type="component" value="Unplaced"/>
</dbReference>
<evidence type="ECO:0000256" key="3">
    <source>
        <dbReference type="ARBA" id="ARBA00022692"/>
    </source>
</evidence>
<keyword evidence="6" id="KW-0675">Receptor</keyword>
<evidence type="ECO:0000259" key="9">
    <source>
        <dbReference type="Pfam" id="PF24061"/>
    </source>
</evidence>
<evidence type="ECO:0000256" key="1">
    <source>
        <dbReference type="ARBA" id="ARBA00004651"/>
    </source>
</evidence>
<evidence type="ECO:0000313" key="11">
    <source>
        <dbReference type="RefSeq" id="XP_058974417.1"/>
    </source>
</evidence>
<accession>A0ABM3ULL2</accession>
<keyword evidence="3 8" id="KW-0812">Transmembrane</keyword>
<feature type="transmembrane region" description="Helical" evidence="8">
    <location>
        <begin position="520"/>
        <end position="542"/>
    </location>
</feature>
<keyword evidence="10" id="KW-1185">Reference proteome</keyword>
<dbReference type="InterPro" id="IPR052192">
    <property type="entry name" value="Insect_Ionotropic_Sensory_Rcpt"/>
</dbReference>
<feature type="transmembrane region" description="Helical" evidence="8">
    <location>
        <begin position="281"/>
        <end position="299"/>
    </location>
</feature>
<protein>
    <submittedName>
        <fullName evidence="11">Uncharacterized protein LOC109612795</fullName>
    </submittedName>
</protein>
<evidence type="ECO:0000256" key="2">
    <source>
        <dbReference type="ARBA" id="ARBA00022475"/>
    </source>
</evidence>
<dbReference type="Pfam" id="PF24061">
    <property type="entry name" value="LBD_receptor"/>
    <property type="match status" value="1"/>
</dbReference>
<proteinExistence type="predicted"/>
<dbReference type="Gene3D" id="3.40.190.10">
    <property type="entry name" value="Periplasmic binding protein-like II"/>
    <property type="match status" value="1"/>
</dbReference>
<evidence type="ECO:0000313" key="10">
    <source>
        <dbReference type="Proteomes" id="UP001652621"/>
    </source>
</evidence>
<keyword evidence="7" id="KW-0325">Glycoprotein</keyword>
<reference evidence="11" key="1">
    <citation type="submission" date="2025-08" db="UniProtKB">
        <authorList>
            <consortium name="RefSeq"/>
        </authorList>
    </citation>
    <scope>IDENTIFICATION</scope>
    <source>
        <strain evidence="11">Aabys</strain>
        <tissue evidence="11">Whole body</tissue>
    </source>
</reference>
<feature type="non-terminal residue" evidence="11">
    <location>
        <position position="560"/>
    </location>
</feature>
<gene>
    <name evidence="11" type="primary">LOC109612795</name>
</gene>
<evidence type="ECO:0000256" key="8">
    <source>
        <dbReference type="SAM" id="Phobius"/>
    </source>
</evidence>
<dbReference type="PANTHER" id="PTHR42643:SF30">
    <property type="entry name" value="IONOTROPIC RECEPTOR 40A-RELATED"/>
    <property type="match status" value="1"/>
</dbReference>
<evidence type="ECO:0000256" key="4">
    <source>
        <dbReference type="ARBA" id="ARBA00022989"/>
    </source>
</evidence>
<dbReference type="SUPFAM" id="SSF53850">
    <property type="entry name" value="Periplasmic binding protein-like II"/>
    <property type="match status" value="1"/>
</dbReference>
<dbReference type="GeneID" id="109612795"/>
<feature type="domain" description="Putative ionotropic receptor ligand binding" evidence="9">
    <location>
        <begin position="27"/>
        <end position="148"/>
    </location>
</feature>
<comment type="subcellular location">
    <subcellularLocation>
        <location evidence="1">Cell membrane</location>
        <topology evidence="1">Multi-pass membrane protein</topology>
    </subcellularLocation>
</comment>
<dbReference type="PANTHER" id="PTHR42643">
    <property type="entry name" value="IONOTROPIC RECEPTOR 20A-RELATED"/>
    <property type="match status" value="1"/>
</dbReference>
<evidence type="ECO:0000256" key="5">
    <source>
        <dbReference type="ARBA" id="ARBA00023136"/>
    </source>
</evidence>
<keyword evidence="4 8" id="KW-1133">Transmembrane helix</keyword>
<dbReference type="RefSeq" id="XP_058974417.1">
    <property type="nucleotide sequence ID" value="XM_059118434.1"/>
</dbReference>
<organism evidence="10 11">
    <name type="scientific">Musca domestica</name>
    <name type="common">House fly</name>
    <dbReference type="NCBI Taxonomy" id="7370"/>
    <lineage>
        <taxon>Eukaryota</taxon>
        <taxon>Metazoa</taxon>
        <taxon>Ecdysozoa</taxon>
        <taxon>Arthropoda</taxon>
        <taxon>Hexapoda</taxon>
        <taxon>Insecta</taxon>
        <taxon>Pterygota</taxon>
        <taxon>Neoptera</taxon>
        <taxon>Endopterygota</taxon>
        <taxon>Diptera</taxon>
        <taxon>Brachycera</taxon>
        <taxon>Muscomorpha</taxon>
        <taxon>Muscoidea</taxon>
        <taxon>Muscidae</taxon>
        <taxon>Musca</taxon>
    </lineage>
</organism>
<evidence type="ECO:0000256" key="7">
    <source>
        <dbReference type="ARBA" id="ARBA00023180"/>
    </source>
</evidence>
<evidence type="ECO:0000256" key="6">
    <source>
        <dbReference type="ARBA" id="ARBA00023170"/>
    </source>
</evidence>
<feature type="transmembrane region" description="Helical" evidence="8">
    <location>
        <begin position="333"/>
        <end position="352"/>
    </location>
</feature>
<sequence>MHEIERYITLAFAGRDSMKFETSSQGNKQSLLYGYNLWYVDSYKAFCALLPAIGRNEYVQKLGQYMVVMKTAKHLNGDQELQRIFQHAYEHRILDITVAMYRKRFIFTLYSYDVFHPSKCRHVVIQKINTFEGGHLTRSDIFPIKLQNLHKCPIDVFVHLTEPYFNYSLDVVNGELTNFWGLEAWILRIMAKKLNFKLRLQQSRGATIGLVFENGTITGPFLAMTQGKIDVLVGYYHSKVRARRFGVSMPYLLTPLVLVIPKREKRTFEGGWLLVPFQNDVWLLLLVSLMFGLTTFLVLRYTPNNAVVAQNSWLDVVGLALGSSRNIRYHSMGTKYFVMLWTFGFVIVWGAFQGKLYGAFHIDVVPPAHTVEDLVADNYTFHIRRYFRGDLIEALNIPPTQIVFTDVSETQSDFIAQLQAPHPYAIMTDYWLFQNFLKTHNMHDRFEIIPHILIWNQMCAYFRPKSFLIEPFDRIFDALHSGGLIKKWLEEVGEQIQVSVSVKNVPNTEPEPLSLTKMLIIFKGLLVLHVVSLLVFMGEIVLSKKNLNRKKVLRKIRNNI</sequence>
<name>A0ABM3ULL2_MUSDO</name>
<dbReference type="InterPro" id="IPR056198">
    <property type="entry name" value="LBD_receptor"/>
</dbReference>